<comment type="caution">
    <text evidence="2">The sequence shown here is derived from an EMBL/GenBank/DDBJ whole genome shotgun (WGS) entry which is preliminary data.</text>
</comment>
<proteinExistence type="predicted"/>
<protein>
    <submittedName>
        <fullName evidence="2">Uncharacterized protein</fullName>
    </submittedName>
</protein>
<dbReference type="Proteomes" id="UP001266099">
    <property type="component" value="Unassembled WGS sequence"/>
</dbReference>
<dbReference type="EMBL" id="JAVDUJ010000001">
    <property type="protein sequence ID" value="MDR6939047.1"/>
    <property type="molecule type" value="Genomic_DNA"/>
</dbReference>
<evidence type="ECO:0000256" key="1">
    <source>
        <dbReference type="SAM" id="SignalP"/>
    </source>
</evidence>
<gene>
    <name evidence="2" type="ORF">J2S36_000590</name>
</gene>
<name>A0ABU1T109_9ACTO</name>
<keyword evidence="3" id="KW-1185">Reference proteome</keyword>
<sequence length="52" mass="4988">MIKHARKVGVSVIAAGALLFSSVAATGAAFAVNPGITTQSSGGGCHCPGFGN</sequence>
<reference evidence="2 3" key="1">
    <citation type="submission" date="2023-07" db="EMBL/GenBank/DDBJ databases">
        <title>Sequencing the genomes of 1000 actinobacteria strains.</title>
        <authorList>
            <person name="Klenk H.-P."/>
        </authorList>
    </citation>
    <scope>NUCLEOTIDE SEQUENCE [LARGE SCALE GENOMIC DNA]</scope>
    <source>
        <strain evidence="2 3">DSM 15539</strain>
    </source>
</reference>
<feature type="signal peptide" evidence="1">
    <location>
        <begin position="1"/>
        <end position="31"/>
    </location>
</feature>
<feature type="chain" id="PRO_5045371104" evidence="1">
    <location>
        <begin position="32"/>
        <end position="52"/>
    </location>
</feature>
<evidence type="ECO:0000313" key="3">
    <source>
        <dbReference type="Proteomes" id="UP001266099"/>
    </source>
</evidence>
<evidence type="ECO:0000313" key="2">
    <source>
        <dbReference type="EMBL" id="MDR6939047.1"/>
    </source>
</evidence>
<accession>A0ABU1T109</accession>
<organism evidence="2 3">
    <name type="scientific">Arcanobacterium hippocoleae</name>
    <dbReference type="NCBI Taxonomy" id="149017"/>
    <lineage>
        <taxon>Bacteria</taxon>
        <taxon>Bacillati</taxon>
        <taxon>Actinomycetota</taxon>
        <taxon>Actinomycetes</taxon>
        <taxon>Actinomycetales</taxon>
        <taxon>Actinomycetaceae</taxon>
        <taxon>Arcanobacterium</taxon>
    </lineage>
</organism>
<keyword evidence="1" id="KW-0732">Signal</keyword>